<gene>
    <name evidence="1" type="ORF">DUI87_28850</name>
</gene>
<keyword evidence="2" id="KW-1185">Reference proteome</keyword>
<dbReference type="AlphaFoldDB" id="A0A3M0J113"/>
<accession>A0A3M0J113</accession>
<protein>
    <submittedName>
        <fullName evidence="1">Uncharacterized protein</fullName>
    </submittedName>
</protein>
<name>A0A3M0J113_HIRRU</name>
<proteinExistence type="predicted"/>
<organism evidence="1 2">
    <name type="scientific">Hirundo rustica rustica</name>
    <dbReference type="NCBI Taxonomy" id="333673"/>
    <lineage>
        <taxon>Eukaryota</taxon>
        <taxon>Metazoa</taxon>
        <taxon>Chordata</taxon>
        <taxon>Craniata</taxon>
        <taxon>Vertebrata</taxon>
        <taxon>Euteleostomi</taxon>
        <taxon>Archelosauria</taxon>
        <taxon>Archosauria</taxon>
        <taxon>Dinosauria</taxon>
        <taxon>Saurischia</taxon>
        <taxon>Theropoda</taxon>
        <taxon>Coelurosauria</taxon>
        <taxon>Aves</taxon>
        <taxon>Neognathae</taxon>
        <taxon>Neoaves</taxon>
        <taxon>Telluraves</taxon>
        <taxon>Australaves</taxon>
        <taxon>Passeriformes</taxon>
        <taxon>Sylvioidea</taxon>
        <taxon>Hirundinidae</taxon>
        <taxon>Hirundo</taxon>
    </lineage>
</organism>
<sequence length="100" mass="11557">MSQQCVQVAKRANGILAWIRNSVASRSREVILVLYLALVRLHLECCIQFWAPQFRRDVEMLERAQKRAARLVKSLEHNSHEEQLRGLGLFSLEKRKLGGT</sequence>
<dbReference type="STRING" id="333673.A0A3M0J113"/>
<reference evidence="1 2" key="1">
    <citation type="submission" date="2018-07" db="EMBL/GenBank/DDBJ databases">
        <title>A high quality draft genome assembly of the barn swallow (H. rustica rustica).</title>
        <authorList>
            <person name="Formenti G."/>
            <person name="Chiara M."/>
            <person name="Poveda L."/>
            <person name="Francoijs K.-J."/>
            <person name="Bonisoli-Alquati A."/>
            <person name="Canova L."/>
            <person name="Gianfranceschi L."/>
            <person name="Horner D.S."/>
            <person name="Saino N."/>
        </authorList>
    </citation>
    <scope>NUCLEOTIDE SEQUENCE [LARGE SCALE GENOMIC DNA]</scope>
    <source>
        <strain evidence="1">Chelidonia</strain>
        <tissue evidence="1">Blood</tissue>
    </source>
</reference>
<evidence type="ECO:0000313" key="1">
    <source>
        <dbReference type="EMBL" id="RMB94737.1"/>
    </source>
</evidence>
<dbReference type="Proteomes" id="UP000269221">
    <property type="component" value="Unassembled WGS sequence"/>
</dbReference>
<dbReference type="OrthoDB" id="276744at2759"/>
<dbReference type="PANTHER" id="PTHR33332">
    <property type="entry name" value="REVERSE TRANSCRIPTASE DOMAIN-CONTAINING PROTEIN"/>
    <property type="match status" value="1"/>
</dbReference>
<dbReference type="EMBL" id="QRBI01000195">
    <property type="protein sequence ID" value="RMB94737.1"/>
    <property type="molecule type" value="Genomic_DNA"/>
</dbReference>
<evidence type="ECO:0000313" key="2">
    <source>
        <dbReference type="Proteomes" id="UP000269221"/>
    </source>
</evidence>
<comment type="caution">
    <text evidence="1">The sequence shown here is derived from an EMBL/GenBank/DDBJ whole genome shotgun (WGS) entry which is preliminary data.</text>
</comment>